<dbReference type="GO" id="GO:0006271">
    <property type="term" value="P:DNA strand elongation involved in DNA replication"/>
    <property type="evidence" value="ECO:0007669"/>
    <property type="project" value="TreeGrafter"/>
</dbReference>
<dbReference type="Pfam" id="PF00712">
    <property type="entry name" value="DNA_pol3_beta"/>
    <property type="match status" value="1"/>
</dbReference>
<dbReference type="GO" id="GO:0008408">
    <property type="term" value="F:3'-5' exonuclease activity"/>
    <property type="evidence" value="ECO:0007669"/>
    <property type="project" value="InterPro"/>
</dbReference>
<dbReference type="AlphaFoldDB" id="A0A383XR61"/>
<dbReference type="GO" id="GO:0005737">
    <property type="term" value="C:cytoplasm"/>
    <property type="evidence" value="ECO:0007669"/>
    <property type="project" value="UniProtKB-SubCell"/>
</dbReference>
<feature type="domain" description="DNA polymerase III beta sliding clamp N-terminal" evidence="11">
    <location>
        <begin position="1"/>
        <end position="118"/>
    </location>
</feature>
<gene>
    <name evidence="14" type="ORF">DEH80_13895</name>
</gene>
<feature type="domain" description="DNA polymerase III beta sliding clamp C-terminal" evidence="13">
    <location>
        <begin position="246"/>
        <end position="365"/>
    </location>
</feature>
<dbReference type="RefSeq" id="WP_109721115.1">
    <property type="nucleotide sequence ID" value="NZ_QEQK01000013.1"/>
</dbReference>
<dbReference type="InterPro" id="IPR022635">
    <property type="entry name" value="DNA_polIII_beta_C"/>
</dbReference>
<protein>
    <recommendedName>
        <fullName evidence="3 10">Beta sliding clamp</fullName>
    </recommendedName>
</protein>
<dbReference type="GO" id="GO:0003887">
    <property type="term" value="F:DNA-directed DNA polymerase activity"/>
    <property type="evidence" value="ECO:0007669"/>
    <property type="project" value="UniProtKB-UniRule"/>
</dbReference>
<evidence type="ECO:0000256" key="7">
    <source>
        <dbReference type="ARBA" id="ARBA00022705"/>
    </source>
</evidence>
<evidence type="ECO:0000256" key="8">
    <source>
        <dbReference type="ARBA" id="ARBA00022932"/>
    </source>
</evidence>
<keyword evidence="9" id="KW-0238">DNA-binding</keyword>
<dbReference type="PIRSF" id="PIRSF000804">
    <property type="entry name" value="DNA_pol_III_b"/>
    <property type="match status" value="1"/>
</dbReference>
<dbReference type="InterPro" id="IPR022634">
    <property type="entry name" value="DNA_polIII_beta_N"/>
</dbReference>
<dbReference type="PANTHER" id="PTHR30478:SF0">
    <property type="entry name" value="BETA SLIDING CLAMP"/>
    <property type="match status" value="1"/>
</dbReference>
<keyword evidence="7 10" id="KW-0235">DNA replication</keyword>
<dbReference type="Pfam" id="PF02768">
    <property type="entry name" value="DNA_pol3_beta_3"/>
    <property type="match status" value="1"/>
</dbReference>
<keyword evidence="15" id="KW-1185">Reference proteome</keyword>
<evidence type="ECO:0000256" key="9">
    <source>
        <dbReference type="ARBA" id="ARBA00023125"/>
    </source>
</evidence>
<comment type="subcellular location">
    <subcellularLocation>
        <location evidence="1 10">Cytoplasm</location>
    </subcellularLocation>
</comment>
<evidence type="ECO:0000259" key="12">
    <source>
        <dbReference type="Pfam" id="PF02767"/>
    </source>
</evidence>
<keyword evidence="8 10" id="KW-0239">DNA-directed DNA polymerase</keyword>
<evidence type="ECO:0000256" key="2">
    <source>
        <dbReference type="ARBA" id="ARBA00010752"/>
    </source>
</evidence>
<dbReference type="SUPFAM" id="SSF55979">
    <property type="entry name" value="DNA clamp"/>
    <property type="match status" value="3"/>
</dbReference>
<evidence type="ECO:0000256" key="1">
    <source>
        <dbReference type="ARBA" id="ARBA00004496"/>
    </source>
</evidence>
<evidence type="ECO:0000256" key="5">
    <source>
        <dbReference type="ARBA" id="ARBA00022679"/>
    </source>
</evidence>
<evidence type="ECO:0000256" key="10">
    <source>
        <dbReference type="PIRNR" id="PIRNR000804"/>
    </source>
</evidence>
<sequence length="366" mass="40786">MKFEIDRGSFLQTIQAVIGVIERRQTMPILSNFHIEASETGLRMTGTDLELELVSHVQAQVDQPGAITVPARKLFDICRGLPEGSVIRAELSEQKFIVRSGRSRFTLATQPASEFPSLGDIDSADRHSIPNLALRQVLNRTMFAMAQQDVRYYLNGLLLALRHDRLRAVATDGHRLALSDVDVELEISEERQVIVPRKGVLELNRLLSDEDETVSVSLTNNHLQVDLGTILFTTKLIDGRFPDYEKVVPAAGDKLLTGDREVIRQALARAAILSNEKFRGVRLVLDPGLLKLQTENPEHEQAEEEIEVDYNGAPLEIGFNVNYLLDALGVMEGDAFRFEMSSPDAGGLLTEMGTDAHKYVVMPMRL</sequence>
<dbReference type="InterPro" id="IPR001001">
    <property type="entry name" value="DNA_polIII_beta"/>
</dbReference>
<dbReference type="PANTHER" id="PTHR30478">
    <property type="entry name" value="DNA POLYMERASE III SUBUNIT BETA"/>
    <property type="match status" value="1"/>
</dbReference>
<feature type="domain" description="DNA polymerase III beta sliding clamp central" evidence="12">
    <location>
        <begin position="129"/>
        <end position="243"/>
    </location>
</feature>
<evidence type="ECO:0000313" key="15">
    <source>
        <dbReference type="Proteomes" id="UP000251800"/>
    </source>
</evidence>
<dbReference type="SMART" id="SM00480">
    <property type="entry name" value="POL3Bc"/>
    <property type="match status" value="1"/>
</dbReference>
<dbReference type="InterPro" id="IPR046938">
    <property type="entry name" value="DNA_clamp_sf"/>
</dbReference>
<evidence type="ECO:0000259" key="13">
    <source>
        <dbReference type="Pfam" id="PF02768"/>
    </source>
</evidence>
<comment type="subunit">
    <text evidence="10">Forms a ring-shaped head-to-tail homodimer around DNA.</text>
</comment>
<keyword evidence="6 10" id="KW-0548">Nucleotidyltransferase</keyword>
<reference evidence="14 15" key="1">
    <citation type="submission" date="2018-05" db="EMBL/GenBank/DDBJ databases">
        <title>Abyssibacter profundi OUC007T gen. nov., sp. nov, a marine bacterium isolated from seawater of the Mariana Trench.</title>
        <authorList>
            <person name="Zhou S."/>
        </authorList>
    </citation>
    <scope>NUCLEOTIDE SEQUENCE [LARGE SCALE GENOMIC DNA]</scope>
    <source>
        <strain evidence="14 15">OUC007</strain>
    </source>
</reference>
<organism evidence="14 15">
    <name type="scientific">Abyssibacter profundi</name>
    <dbReference type="NCBI Taxonomy" id="2182787"/>
    <lineage>
        <taxon>Bacteria</taxon>
        <taxon>Pseudomonadati</taxon>
        <taxon>Pseudomonadota</taxon>
        <taxon>Gammaproteobacteria</taxon>
        <taxon>Chromatiales</taxon>
        <taxon>Oceanococcaceae</taxon>
        <taxon>Abyssibacter</taxon>
    </lineage>
</organism>
<evidence type="ECO:0000313" key="14">
    <source>
        <dbReference type="EMBL" id="PWN55115.1"/>
    </source>
</evidence>
<dbReference type="NCBIfam" id="TIGR00663">
    <property type="entry name" value="dnan"/>
    <property type="match status" value="1"/>
</dbReference>
<keyword evidence="5 10" id="KW-0808">Transferase</keyword>
<dbReference type="OrthoDB" id="8421503at2"/>
<evidence type="ECO:0000256" key="4">
    <source>
        <dbReference type="ARBA" id="ARBA00022490"/>
    </source>
</evidence>
<dbReference type="Gene3D" id="3.70.10.10">
    <property type="match status" value="1"/>
</dbReference>
<dbReference type="Proteomes" id="UP000251800">
    <property type="component" value="Unassembled WGS sequence"/>
</dbReference>
<dbReference type="Pfam" id="PF02767">
    <property type="entry name" value="DNA_pol3_beta_2"/>
    <property type="match status" value="1"/>
</dbReference>
<dbReference type="GO" id="GO:0003677">
    <property type="term" value="F:DNA binding"/>
    <property type="evidence" value="ECO:0007669"/>
    <property type="project" value="UniProtKB-UniRule"/>
</dbReference>
<evidence type="ECO:0000256" key="3">
    <source>
        <dbReference type="ARBA" id="ARBA00021035"/>
    </source>
</evidence>
<name>A0A383XR61_9GAMM</name>
<dbReference type="EMBL" id="QEQK01000013">
    <property type="protein sequence ID" value="PWN55115.1"/>
    <property type="molecule type" value="Genomic_DNA"/>
</dbReference>
<evidence type="ECO:0000256" key="6">
    <source>
        <dbReference type="ARBA" id="ARBA00022695"/>
    </source>
</evidence>
<dbReference type="InterPro" id="IPR022637">
    <property type="entry name" value="DNA_polIII_beta_cen"/>
</dbReference>
<comment type="function">
    <text evidence="10">Confers DNA tethering and processivity to DNA polymerases and other proteins. Acts as a clamp, forming a ring around DNA (a reaction catalyzed by the clamp-loading complex) which diffuses in an ATP-independent manner freely and bidirectionally along dsDNA. Initially characterized for its ability to contact the catalytic subunit of DNA polymerase III (Pol III), a complex, multichain enzyme responsible for most of the replicative synthesis in bacteria; Pol III exhibits 3'-5' exonuclease proofreading activity. The beta chain is required for initiation of replication as well as for processivity of DNA replication.</text>
</comment>
<dbReference type="GO" id="GO:0009360">
    <property type="term" value="C:DNA polymerase III complex"/>
    <property type="evidence" value="ECO:0007669"/>
    <property type="project" value="InterPro"/>
</dbReference>
<keyword evidence="4 10" id="KW-0963">Cytoplasm</keyword>
<dbReference type="Gene3D" id="3.10.150.10">
    <property type="entry name" value="DNA Polymerase III, subunit A, domain 2"/>
    <property type="match status" value="1"/>
</dbReference>
<accession>A0A383XR61</accession>
<comment type="similarity">
    <text evidence="2 10">Belongs to the beta sliding clamp family.</text>
</comment>
<dbReference type="CDD" id="cd00140">
    <property type="entry name" value="beta_clamp"/>
    <property type="match status" value="1"/>
</dbReference>
<evidence type="ECO:0000259" key="11">
    <source>
        <dbReference type="Pfam" id="PF00712"/>
    </source>
</evidence>
<comment type="caution">
    <text evidence="14">The sequence shown here is derived from an EMBL/GenBank/DDBJ whole genome shotgun (WGS) entry which is preliminary data.</text>
</comment>
<proteinExistence type="inferred from homology"/>